<evidence type="ECO:0000313" key="23">
    <source>
        <dbReference type="RefSeq" id="XP_033460351.1"/>
    </source>
</evidence>
<dbReference type="SUPFAM" id="SSF63380">
    <property type="entry name" value="Riboflavin synthase domain-like"/>
    <property type="match status" value="1"/>
</dbReference>
<keyword evidence="10" id="KW-0274">FAD</keyword>
<keyword evidence="9 18" id="KW-0479">Metal-binding</keyword>
<dbReference type="FunFam" id="3.90.420.10:FF:000005">
    <property type="entry name" value="Nitrate reductase"/>
    <property type="match status" value="1"/>
</dbReference>
<dbReference type="InterPro" id="IPR036400">
    <property type="entry name" value="Cyt_B5-like_heme/steroid_sf"/>
</dbReference>
<evidence type="ECO:0000256" key="7">
    <source>
        <dbReference type="ARBA" id="ARBA00022617"/>
    </source>
</evidence>
<dbReference type="PROSITE" id="PS50255">
    <property type="entry name" value="CYTOCHROME_B5_2"/>
    <property type="match status" value="1"/>
</dbReference>
<feature type="domain" description="FAD-binding FR-type" evidence="21">
    <location>
        <begin position="634"/>
        <end position="745"/>
    </location>
</feature>
<evidence type="ECO:0000259" key="20">
    <source>
        <dbReference type="PROSITE" id="PS50255"/>
    </source>
</evidence>
<dbReference type="InterPro" id="IPR022407">
    <property type="entry name" value="OxRdtase_Mopterin_BS"/>
</dbReference>
<dbReference type="Pfam" id="PF00970">
    <property type="entry name" value="FAD_binding_6"/>
    <property type="match status" value="1"/>
</dbReference>
<keyword evidence="6 18" id="KW-0500">Molybdenum</keyword>
<evidence type="ECO:0000256" key="11">
    <source>
        <dbReference type="ARBA" id="ARBA00022857"/>
    </source>
</evidence>
<evidence type="ECO:0000256" key="12">
    <source>
        <dbReference type="ARBA" id="ARBA00023002"/>
    </source>
</evidence>
<dbReference type="GO" id="GO:0008482">
    <property type="term" value="F:sulfite oxidase activity"/>
    <property type="evidence" value="ECO:0007669"/>
    <property type="project" value="TreeGrafter"/>
</dbReference>
<dbReference type="InterPro" id="IPR008333">
    <property type="entry name" value="Cbr1-like_FAD-bd_dom"/>
</dbReference>
<dbReference type="AlphaFoldDB" id="A0A6J3M5J0"/>
<evidence type="ECO:0000256" key="2">
    <source>
        <dbReference type="ARBA" id="ARBA00001974"/>
    </source>
</evidence>
<dbReference type="Gene3D" id="2.40.30.10">
    <property type="entry name" value="Translation factors"/>
    <property type="match status" value="1"/>
</dbReference>
<dbReference type="GO" id="GO:0030151">
    <property type="term" value="F:molybdenum ion binding"/>
    <property type="evidence" value="ECO:0007669"/>
    <property type="project" value="InterPro"/>
</dbReference>
<dbReference type="InterPro" id="IPR017927">
    <property type="entry name" value="FAD-bd_FR_type"/>
</dbReference>
<dbReference type="InterPro" id="IPR014756">
    <property type="entry name" value="Ig_E-set"/>
</dbReference>
<dbReference type="PROSITE" id="PS51384">
    <property type="entry name" value="FAD_FR"/>
    <property type="match status" value="1"/>
</dbReference>
<organism evidence="23">
    <name type="scientific">Dissoconium aciculare CBS 342.82</name>
    <dbReference type="NCBI Taxonomy" id="1314786"/>
    <lineage>
        <taxon>Eukaryota</taxon>
        <taxon>Fungi</taxon>
        <taxon>Dikarya</taxon>
        <taxon>Ascomycota</taxon>
        <taxon>Pezizomycotina</taxon>
        <taxon>Dothideomycetes</taxon>
        <taxon>Dothideomycetidae</taxon>
        <taxon>Mycosphaerellales</taxon>
        <taxon>Dissoconiaceae</taxon>
        <taxon>Dissoconium</taxon>
    </lineage>
</organism>
<dbReference type="Pfam" id="PF00173">
    <property type="entry name" value="Cyt-b5"/>
    <property type="match status" value="1"/>
</dbReference>
<proteinExistence type="inferred from homology"/>
<keyword evidence="7" id="KW-0349">Heme</keyword>
<dbReference type="GO" id="GO:0042128">
    <property type="term" value="P:nitrate assimilation"/>
    <property type="evidence" value="ECO:0007669"/>
    <property type="project" value="UniProtKB-KW"/>
</dbReference>
<keyword evidence="8" id="KW-0285">Flavoprotein</keyword>
<dbReference type="Gene3D" id="2.60.40.650">
    <property type="match status" value="1"/>
</dbReference>
<dbReference type="GO" id="GO:0020037">
    <property type="term" value="F:heme binding"/>
    <property type="evidence" value="ECO:0007669"/>
    <property type="project" value="InterPro"/>
</dbReference>
<protein>
    <recommendedName>
        <fullName evidence="17">Nitrate reductase</fullName>
    </recommendedName>
</protein>
<dbReference type="InterPro" id="IPR018506">
    <property type="entry name" value="Cyt_B5_heme-BS"/>
</dbReference>
<evidence type="ECO:0000256" key="14">
    <source>
        <dbReference type="ARBA" id="ARBA00023063"/>
    </source>
</evidence>
<dbReference type="InterPro" id="IPR001199">
    <property type="entry name" value="Cyt_B5-like_heme/steroid-bd"/>
</dbReference>
<comment type="cofactor">
    <cofactor evidence="2">
        <name>FAD</name>
        <dbReference type="ChEBI" id="CHEBI:57692"/>
    </cofactor>
</comment>
<keyword evidence="15" id="KW-1015">Disulfide bond</keyword>
<evidence type="ECO:0000313" key="22">
    <source>
        <dbReference type="Proteomes" id="UP000504637"/>
    </source>
</evidence>
<reference evidence="23" key="1">
    <citation type="submission" date="2020-01" db="EMBL/GenBank/DDBJ databases">
        <authorList>
            <consortium name="DOE Joint Genome Institute"/>
            <person name="Haridas S."/>
            <person name="Albert R."/>
            <person name="Binder M."/>
            <person name="Bloem J."/>
            <person name="Labutti K."/>
            <person name="Salamov A."/>
            <person name="Andreopoulos B."/>
            <person name="Baker S.E."/>
            <person name="Barry K."/>
            <person name="Bills G."/>
            <person name="Bluhm B.H."/>
            <person name="Cannon C."/>
            <person name="Castanera R."/>
            <person name="Culley D.E."/>
            <person name="Daum C."/>
            <person name="Ezra D."/>
            <person name="Gonzalez J.B."/>
            <person name="Henrissat B."/>
            <person name="Kuo A."/>
            <person name="Liang C."/>
            <person name="Lipzen A."/>
            <person name="Lutzoni F."/>
            <person name="Magnuson J."/>
            <person name="Mondo S."/>
            <person name="Nolan M."/>
            <person name="Ohm R."/>
            <person name="Pangilinan J."/>
            <person name="Park H.-J."/>
            <person name="Ramirez L."/>
            <person name="Alfaro M."/>
            <person name="Sun H."/>
            <person name="Tritt A."/>
            <person name="Yoshinaga Y."/>
            <person name="Zwiers L.-H."/>
            <person name="Turgeon B.G."/>
            <person name="Goodwin S.B."/>
            <person name="Spatafora J.W."/>
            <person name="Crous P.W."/>
            <person name="Grigoriev I.V."/>
        </authorList>
    </citation>
    <scope>NUCLEOTIDE SEQUENCE</scope>
    <source>
        <strain evidence="23">CBS 342.82</strain>
    </source>
</reference>
<dbReference type="PROSITE" id="PS00191">
    <property type="entry name" value="CYTOCHROME_B5_1"/>
    <property type="match status" value="1"/>
</dbReference>
<keyword evidence="13" id="KW-0408">Iron</keyword>
<dbReference type="GeneID" id="54364193"/>
<evidence type="ECO:0000256" key="13">
    <source>
        <dbReference type="ARBA" id="ARBA00023004"/>
    </source>
</evidence>
<dbReference type="OrthoDB" id="432685at2759"/>
<evidence type="ECO:0000256" key="10">
    <source>
        <dbReference type="ARBA" id="ARBA00022827"/>
    </source>
</evidence>
<dbReference type="SUPFAM" id="SSF52343">
    <property type="entry name" value="Ferredoxin reductase-like, C-terminal NADP-linked domain"/>
    <property type="match status" value="1"/>
</dbReference>
<dbReference type="PRINTS" id="PR00363">
    <property type="entry name" value="CYTOCHROMEB5"/>
</dbReference>
<dbReference type="SUPFAM" id="SSF55856">
    <property type="entry name" value="Cytochrome b5-like heme/steroid binding domain"/>
    <property type="match status" value="1"/>
</dbReference>
<evidence type="ECO:0000256" key="1">
    <source>
        <dbReference type="ARBA" id="ARBA00001971"/>
    </source>
</evidence>
<dbReference type="GO" id="GO:0043546">
    <property type="term" value="F:molybdopterin cofactor binding"/>
    <property type="evidence" value="ECO:0007669"/>
    <property type="project" value="InterPro"/>
</dbReference>
<evidence type="ECO:0000256" key="16">
    <source>
        <dbReference type="ARBA" id="ARBA00049155"/>
    </source>
</evidence>
<feature type="binding site" evidence="18">
    <location>
        <position position="163"/>
    </location>
    <ligand>
        <name>Mo-molybdopterin</name>
        <dbReference type="ChEBI" id="CHEBI:71302"/>
    </ligand>
    <ligandPart>
        <name>Mo</name>
        <dbReference type="ChEBI" id="CHEBI:28685"/>
    </ligandPart>
</feature>
<feature type="domain" description="Cytochrome b5 heme-binding" evidence="20">
    <location>
        <begin position="531"/>
        <end position="606"/>
    </location>
</feature>
<reference evidence="23" key="3">
    <citation type="submission" date="2025-08" db="UniProtKB">
        <authorList>
            <consortium name="RefSeq"/>
        </authorList>
    </citation>
    <scope>IDENTIFICATION</scope>
    <source>
        <strain evidence="23">CBS 342.82</strain>
    </source>
</reference>
<dbReference type="InterPro" id="IPR005066">
    <property type="entry name" value="MoCF_OxRdtse_dimer"/>
</dbReference>
<dbReference type="SUPFAM" id="SSF81296">
    <property type="entry name" value="E set domains"/>
    <property type="match status" value="1"/>
</dbReference>
<comment type="catalytic activity">
    <reaction evidence="16">
        <text>nitrite + NADP(+) + H2O = nitrate + NADPH + H(+)</text>
        <dbReference type="Rhea" id="RHEA:19061"/>
        <dbReference type="ChEBI" id="CHEBI:15377"/>
        <dbReference type="ChEBI" id="CHEBI:15378"/>
        <dbReference type="ChEBI" id="CHEBI:16301"/>
        <dbReference type="ChEBI" id="CHEBI:17632"/>
        <dbReference type="ChEBI" id="CHEBI:57783"/>
        <dbReference type="ChEBI" id="CHEBI:58349"/>
        <dbReference type="EC" id="1.7.1.3"/>
    </reaction>
</comment>
<dbReference type="SUPFAM" id="SSF56524">
    <property type="entry name" value="Oxidoreductase molybdopterin-binding domain"/>
    <property type="match status" value="1"/>
</dbReference>
<evidence type="ECO:0000256" key="6">
    <source>
        <dbReference type="ARBA" id="ARBA00022505"/>
    </source>
</evidence>
<feature type="compositionally biased region" description="Pro residues" evidence="19">
    <location>
        <begin position="43"/>
        <end position="57"/>
    </location>
</feature>
<reference evidence="23" key="2">
    <citation type="submission" date="2020-04" db="EMBL/GenBank/DDBJ databases">
        <authorList>
            <consortium name="NCBI Genome Project"/>
        </authorList>
    </citation>
    <scope>NUCLEOTIDE SEQUENCE</scope>
    <source>
        <strain evidence="23">CBS 342.82</strain>
    </source>
</reference>
<dbReference type="InterPro" id="IPR000572">
    <property type="entry name" value="OxRdtase_Mopterin-bd_dom"/>
</dbReference>
<dbReference type="Pfam" id="PF00174">
    <property type="entry name" value="Oxidored_molyb"/>
    <property type="match status" value="1"/>
</dbReference>
<dbReference type="GO" id="GO:0006790">
    <property type="term" value="P:sulfur compound metabolic process"/>
    <property type="evidence" value="ECO:0007669"/>
    <property type="project" value="TreeGrafter"/>
</dbReference>
<dbReference type="CDD" id="cd06183">
    <property type="entry name" value="cyt_b5_reduct_like"/>
    <property type="match status" value="1"/>
</dbReference>
<evidence type="ECO:0000256" key="4">
    <source>
        <dbReference type="ARBA" id="ARBA00006253"/>
    </source>
</evidence>
<evidence type="ECO:0000256" key="17">
    <source>
        <dbReference type="PIRNR" id="PIRNR000233"/>
    </source>
</evidence>
<dbReference type="SMART" id="SM01117">
    <property type="entry name" value="Cyt-b5"/>
    <property type="match status" value="1"/>
</dbReference>
<evidence type="ECO:0000256" key="9">
    <source>
        <dbReference type="ARBA" id="ARBA00022723"/>
    </source>
</evidence>
<dbReference type="PANTHER" id="PTHR19372:SF7">
    <property type="entry name" value="SULFITE OXIDASE, MITOCHONDRIAL"/>
    <property type="match status" value="1"/>
</dbReference>
<accession>A0A6J3M5J0</accession>
<dbReference type="PRINTS" id="PR00407">
    <property type="entry name" value="EUMOPTERIN"/>
</dbReference>
<dbReference type="PIRSF" id="PIRSF000233">
    <property type="entry name" value="Nitr_rd_NADH"/>
    <property type="match status" value="1"/>
</dbReference>
<evidence type="ECO:0000256" key="19">
    <source>
        <dbReference type="SAM" id="MobiDB-lite"/>
    </source>
</evidence>
<evidence type="ECO:0000259" key="21">
    <source>
        <dbReference type="PROSITE" id="PS51384"/>
    </source>
</evidence>
<dbReference type="FunFam" id="3.10.120.10:FF:000016">
    <property type="entry name" value="Nitrate reductase"/>
    <property type="match status" value="1"/>
</dbReference>
<dbReference type="PROSITE" id="PS00559">
    <property type="entry name" value="MOLYBDOPTERIN_EUK"/>
    <property type="match status" value="1"/>
</dbReference>
<dbReference type="InterPro" id="IPR036374">
    <property type="entry name" value="OxRdtase_Mopterin-bd_sf"/>
</dbReference>
<dbReference type="InterPro" id="IPR008335">
    <property type="entry name" value="Mopterin_OxRdtase_euk"/>
</dbReference>
<dbReference type="FunFam" id="2.60.40.650:FF:000001">
    <property type="entry name" value="Nitrate reductase"/>
    <property type="match status" value="1"/>
</dbReference>
<comment type="similarity">
    <text evidence="4 17">Belongs to the nitrate reductase family.</text>
</comment>
<dbReference type="PANTHER" id="PTHR19372">
    <property type="entry name" value="SULFITE REDUCTASE"/>
    <property type="match status" value="1"/>
</dbReference>
<comment type="subunit">
    <text evidence="5">Homodimer.</text>
</comment>
<feature type="compositionally biased region" description="Basic and acidic residues" evidence="19">
    <location>
        <begin position="1"/>
        <end position="13"/>
    </location>
</feature>
<dbReference type="Proteomes" id="UP000504637">
    <property type="component" value="Unplaced"/>
</dbReference>
<dbReference type="Gene3D" id="3.90.420.10">
    <property type="entry name" value="Oxidoreductase, molybdopterin-binding domain"/>
    <property type="match status" value="1"/>
</dbReference>
<keyword evidence="11" id="KW-0521">NADP</keyword>
<dbReference type="InterPro" id="IPR039261">
    <property type="entry name" value="FNR_nucleotide-bd"/>
</dbReference>
<dbReference type="RefSeq" id="XP_033460351.1">
    <property type="nucleotide sequence ID" value="XM_033606393.1"/>
</dbReference>
<comment type="cofactor">
    <cofactor evidence="18">
        <name>Mo-molybdopterin</name>
        <dbReference type="ChEBI" id="CHEBI:71302"/>
    </cofactor>
    <text evidence="18">Binds 1 Mo-molybdopterin (Mo-MPT) cofactor per subunit.</text>
</comment>
<dbReference type="InterPro" id="IPR017938">
    <property type="entry name" value="Riboflavin_synthase-like_b-brl"/>
</dbReference>
<dbReference type="PRINTS" id="PR00406">
    <property type="entry name" value="CYTB5RDTASE"/>
</dbReference>
<sequence length="903" mass="100701">MVKELPIRKDSVRLDLPPTPPLTSESSSDEVDASSASSFTDTPNPPKVDFPLPPPTTIPTQVLKEDSKTPDGWLARDPRLIRLTGVHPFNVEAPLSALYDEGFLTSPELFYVRNHGHVPRVEDHEIPDWEFTVEGMVEQPLKLTLRELIEEYEQHTYPVTLVCAGNRRKEQNIVRKTKGFSWGAAGVSTALWTGAILGDVLRKAKPLRGAKYVCMEGADKLPNGFYGTSVKLNWALDPNRGMMLAHRMNGDVLRPDHGKPLRVIIPGQIGGRSVKWLKKLIVTAEPSDNWYHIYDNRVLPTMVSPEESAAKKEWWTDERYAIYDLSTNSAIAYPAHDEKVSLTSDDSTKTYNVRGYAYGGGGRRVTRVEVSLDKGVTWILSDIDYAEDRYRDAVPQNLYGGAVDFGWREASFCWCFWNVKIPVADLAKAQDVLVRAMDESMNLQPRDMYWSVLGMMNNPWYRIVVKNEGGVLQFEHPTQPALMPGGWMERVKKAGGDLTNGFWGEQTGGEIATKPVLEEIKEVKMTKDGVNRMITLEELRAHDKEDEPWFVVRNEVYDGTAFLEGHPGGASSIINAAALDSTDEFMAIHSENAKAMMPSYHIGTLDDAAIAALASGDAVETADAPPRPIFLDPKNWRKSILHAKKVISHDTRIFTFKLDYDDQALGLPTGQHLMIRLRDPVTREAIIRSYTPLSETSKRGYLDVLIKVYFDTPGYAGGKMTKALDSIPVGHPLDLKGPIGKFEYLGQGRYTLNGVPNFSPDPTSLVPSVAPLKTLYMICGGSGITPIFQVLRAVLTNPSDHVRCVVIDGNRLVTDILCREELDGYARDYANRCELLYLLTQPADDWTGLRGRIAAPLLKERAAREKHAGGEAMVLVCGPEPMEKTVREALFEGGWKAEEIIFF</sequence>
<dbReference type="Gene3D" id="3.40.50.80">
    <property type="entry name" value="Nucleotide-binding domain of ferredoxin-NADP reductase (FNR) module"/>
    <property type="match status" value="1"/>
</dbReference>
<dbReference type="InterPro" id="IPR012137">
    <property type="entry name" value="Nitr_rd_NADH"/>
</dbReference>
<dbReference type="Pfam" id="PF03404">
    <property type="entry name" value="Mo-co_dimer"/>
    <property type="match status" value="1"/>
</dbReference>
<dbReference type="GO" id="GO:0050464">
    <property type="term" value="F:nitrate reductase (NADPH) activity"/>
    <property type="evidence" value="ECO:0007669"/>
    <property type="project" value="UniProtKB-EC"/>
</dbReference>
<dbReference type="Pfam" id="PF00175">
    <property type="entry name" value="NAD_binding_1"/>
    <property type="match status" value="1"/>
</dbReference>
<keyword evidence="14 17" id="KW-0534">Nitrate assimilation</keyword>
<dbReference type="GO" id="GO:0006809">
    <property type="term" value="P:nitric oxide biosynthetic process"/>
    <property type="evidence" value="ECO:0007669"/>
    <property type="project" value="InterPro"/>
</dbReference>
<feature type="region of interest" description="Disordered" evidence="19">
    <location>
        <begin position="1"/>
        <end position="71"/>
    </location>
</feature>
<gene>
    <name evidence="23" type="ORF">K489DRAFT_388160</name>
</gene>
<evidence type="ECO:0000256" key="15">
    <source>
        <dbReference type="ARBA" id="ARBA00023157"/>
    </source>
</evidence>
<dbReference type="Gene3D" id="3.10.120.10">
    <property type="entry name" value="Cytochrome b5-like heme/steroid binding domain"/>
    <property type="match status" value="1"/>
</dbReference>
<keyword evidence="22" id="KW-1185">Reference proteome</keyword>
<comment type="cofactor">
    <cofactor evidence="1">
        <name>heme</name>
        <dbReference type="ChEBI" id="CHEBI:30413"/>
    </cofactor>
</comment>
<comment type="function">
    <text evidence="3 17">Nitrate reductase is a key enzyme involved in the first step of nitrate assimilation in plants, fungi and bacteria.</text>
</comment>
<evidence type="ECO:0000256" key="8">
    <source>
        <dbReference type="ARBA" id="ARBA00022630"/>
    </source>
</evidence>
<evidence type="ECO:0000256" key="3">
    <source>
        <dbReference type="ARBA" id="ARBA00003838"/>
    </source>
</evidence>
<evidence type="ECO:0000256" key="5">
    <source>
        <dbReference type="ARBA" id="ARBA00011738"/>
    </source>
</evidence>
<dbReference type="InterPro" id="IPR001433">
    <property type="entry name" value="OxRdtase_FAD/NAD-bd"/>
</dbReference>
<name>A0A6J3M5J0_9PEZI</name>
<keyword evidence="12" id="KW-0560">Oxidoreductase</keyword>
<evidence type="ECO:0000256" key="18">
    <source>
        <dbReference type="PIRSR" id="PIRSR000233-1"/>
    </source>
</evidence>